<evidence type="ECO:0000259" key="2">
    <source>
        <dbReference type="Pfam" id="PF07859"/>
    </source>
</evidence>
<organism evidence="3 4">
    <name type="scientific">Candidatus Pullilachnospira gallistercoris</name>
    <dbReference type="NCBI Taxonomy" id="2840911"/>
    <lineage>
        <taxon>Bacteria</taxon>
        <taxon>Bacillati</taxon>
        <taxon>Bacillota</taxon>
        <taxon>Clostridia</taxon>
        <taxon>Lachnospirales</taxon>
        <taxon>Lachnospiraceae</taxon>
        <taxon>Lachnospiraceae incertae sedis</taxon>
        <taxon>Candidatus Pullilachnospira</taxon>
    </lineage>
</organism>
<dbReference type="InterPro" id="IPR029058">
    <property type="entry name" value="AB_hydrolase_fold"/>
</dbReference>
<gene>
    <name evidence="3" type="ORF">IAA55_04535</name>
</gene>
<dbReference type="Proteomes" id="UP000823912">
    <property type="component" value="Unassembled WGS sequence"/>
</dbReference>
<dbReference type="PANTHER" id="PTHR48081:SF8">
    <property type="entry name" value="ALPHA_BETA HYDROLASE FOLD-3 DOMAIN-CONTAINING PROTEIN-RELATED"/>
    <property type="match status" value="1"/>
</dbReference>
<accession>A0A9D1E9C4</accession>
<dbReference type="Pfam" id="PF07859">
    <property type="entry name" value="Abhydrolase_3"/>
    <property type="match status" value="1"/>
</dbReference>
<dbReference type="EMBL" id="DVHM01000075">
    <property type="protein sequence ID" value="HIR70528.1"/>
    <property type="molecule type" value="Genomic_DNA"/>
</dbReference>
<keyword evidence="1 3" id="KW-0378">Hydrolase</keyword>
<dbReference type="InterPro" id="IPR013094">
    <property type="entry name" value="AB_hydrolase_3"/>
</dbReference>
<dbReference type="InterPro" id="IPR050300">
    <property type="entry name" value="GDXG_lipolytic_enzyme"/>
</dbReference>
<evidence type="ECO:0000313" key="3">
    <source>
        <dbReference type="EMBL" id="HIR70528.1"/>
    </source>
</evidence>
<dbReference type="SUPFAM" id="SSF53474">
    <property type="entry name" value="alpha/beta-Hydrolases"/>
    <property type="match status" value="1"/>
</dbReference>
<dbReference type="Gene3D" id="3.40.50.1820">
    <property type="entry name" value="alpha/beta hydrolase"/>
    <property type="match status" value="1"/>
</dbReference>
<evidence type="ECO:0000256" key="1">
    <source>
        <dbReference type="ARBA" id="ARBA00022801"/>
    </source>
</evidence>
<proteinExistence type="predicted"/>
<name>A0A9D1E9C4_9FIRM</name>
<sequence>MEKTYTSKCRILHRDGRILKLYIFQPLRNRKPGAKTPGILWIHGGGYVTGMAKMIYMSRALPLVKKYGAVVITPEYRLSWQAPYPAALLDCYEALKYLKDHARELGVDSRRIMVGGESAGGGLTAALCMYARDKGEVDIAFQMPLYPMIDDRDTPSSRDNHAPVWNTRLNHAAWNLYLRPFRDHSRNDSVPAYAAPARQKDYRGLPPAYTFVGDIEPFYCETLTYIENLKKAGVPAKVDVYPGCFHAFDMLLPFLPVSRRAIAKFEKVYRYAARHFTADNR</sequence>
<reference evidence="3" key="1">
    <citation type="submission" date="2020-10" db="EMBL/GenBank/DDBJ databases">
        <authorList>
            <person name="Gilroy R."/>
        </authorList>
    </citation>
    <scope>NUCLEOTIDE SEQUENCE</scope>
    <source>
        <strain evidence="3">ChiSjej5B23-6657</strain>
    </source>
</reference>
<feature type="domain" description="Alpha/beta hydrolase fold-3" evidence="2">
    <location>
        <begin position="39"/>
        <end position="249"/>
    </location>
</feature>
<comment type="caution">
    <text evidence="3">The sequence shown here is derived from an EMBL/GenBank/DDBJ whole genome shotgun (WGS) entry which is preliminary data.</text>
</comment>
<protein>
    <submittedName>
        <fullName evidence="3">Alpha/beta hydrolase</fullName>
    </submittedName>
</protein>
<evidence type="ECO:0000313" key="4">
    <source>
        <dbReference type="Proteomes" id="UP000823912"/>
    </source>
</evidence>
<dbReference type="PANTHER" id="PTHR48081">
    <property type="entry name" value="AB HYDROLASE SUPERFAMILY PROTEIN C4A8.06C"/>
    <property type="match status" value="1"/>
</dbReference>
<dbReference type="GO" id="GO:0016787">
    <property type="term" value="F:hydrolase activity"/>
    <property type="evidence" value="ECO:0007669"/>
    <property type="project" value="UniProtKB-KW"/>
</dbReference>
<dbReference type="AlphaFoldDB" id="A0A9D1E9C4"/>
<reference evidence="3" key="2">
    <citation type="journal article" date="2021" name="PeerJ">
        <title>Extensive microbial diversity within the chicken gut microbiome revealed by metagenomics and culture.</title>
        <authorList>
            <person name="Gilroy R."/>
            <person name="Ravi A."/>
            <person name="Getino M."/>
            <person name="Pursley I."/>
            <person name="Horton D.L."/>
            <person name="Alikhan N.F."/>
            <person name="Baker D."/>
            <person name="Gharbi K."/>
            <person name="Hall N."/>
            <person name="Watson M."/>
            <person name="Adriaenssens E.M."/>
            <person name="Foster-Nyarko E."/>
            <person name="Jarju S."/>
            <person name="Secka A."/>
            <person name="Antonio M."/>
            <person name="Oren A."/>
            <person name="Chaudhuri R.R."/>
            <person name="La Ragione R."/>
            <person name="Hildebrand F."/>
            <person name="Pallen M.J."/>
        </authorList>
    </citation>
    <scope>NUCLEOTIDE SEQUENCE</scope>
    <source>
        <strain evidence="3">ChiSjej5B23-6657</strain>
    </source>
</reference>